<proteinExistence type="predicted"/>
<evidence type="ECO:0000313" key="2">
    <source>
        <dbReference type="Proteomes" id="UP001497457"/>
    </source>
</evidence>
<evidence type="ECO:0000313" key="1">
    <source>
        <dbReference type="EMBL" id="CAL5000546.1"/>
    </source>
</evidence>
<reference evidence="1 2" key="2">
    <citation type="submission" date="2024-10" db="EMBL/GenBank/DDBJ databases">
        <authorList>
            <person name="Ryan C."/>
        </authorList>
    </citation>
    <scope>NUCLEOTIDE SEQUENCE [LARGE SCALE GENOMIC DNA]</scope>
</reference>
<gene>
    <name evidence="1" type="ORF">URODEC1_LOCUS64906</name>
</gene>
<protein>
    <submittedName>
        <fullName evidence="1">Uncharacterized protein</fullName>
    </submittedName>
</protein>
<sequence>MAMRASAGSFGVRHAATSVAATGCRRLLSAFPSDDDKKEEDMENRIRARMELLFDRRVRAIVREESGDIIRSEVSKIDKERKVPFLLEVAQTKLALDFKPSLAENKLYLTKLVHGADTRMTKSSWVTSTAAKTFSSECGRKDNCAKLKAKLLDGKNKIFKAKLQSSRQIQAERSLLKGLAYVISVPSAIYGAATRFAGKGVGK</sequence>
<name>A0ABC9BFD5_9POAL</name>
<dbReference type="EMBL" id="OZ075136">
    <property type="protein sequence ID" value="CAL5000546.1"/>
    <property type="molecule type" value="Genomic_DNA"/>
</dbReference>
<organism evidence="1 2">
    <name type="scientific">Urochloa decumbens</name>
    <dbReference type="NCBI Taxonomy" id="240449"/>
    <lineage>
        <taxon>Eukaryota</taxon>
        <taxon>Viridiplantae</taxon>
        <taxon>Streptophyta</taxon>
        <taxon>Embryophyta</taxon>
        <taxon>Tracheophyta</taxon>
        <taxon>Spermatophyta</taxon>
        <taxon>Magnoliopsida</taxon>
        <taxon>Liliopsida</taxon>
        <taxon>Poales</taxon>
        <taxon>Poaceae</taxon>
        <taxon>PACMAD clade</taxon>
        <taxon>Panicoideae</taxon>
        <taxon>Panicodae</taxon>
        <taxon>Paniceae</taxon>
        <taxon>Melinidinae</taxon>
        <taxon>Urochloa</taxon>
    </lineage>
</organism>
<reference evidence="2" key="1">
    <citation type="submission" date="2024-06" db="EMBL/GenBank/DDBJ databases">
        <authorList>
            <person name="Ryan C."/>
        </authorList>
    </citation>
    <scope>NUCLEOTIDE SEQUENCE [LARGE SCALE GENOMIC DNA]</scope>
</reference>
<dbReference type="Proteomes" id="UP001497457">
    <property type="component" value="Chromosome 26rd"/>
</dbReference>
<accession>A0ABC9BFD5</accession>
<dbReference type="AlphaFoldDB" id="A0ABC9BFD5"/>
<dbReference type="PROSITE" id="PS51257">
    <property type="entry name" value="PROKAR_LIPOPROTEIN"/>
    <property type="match status" value="1"/>
</dbReference>
<keyword evidence="2" id="KW-1185">Reference proteome</keyword>